<dbReference type="PANTHER" id="PTHR21090:SF5">
    <property type="entry name" value="PENTAFUNCTIONAL AROM POLYPEPTIDE"/>
    <property type="match status" value="1"/>
</dbReference>
<dbReference type="RefSeq" id="WP_170038746.1">
    <property type="nucleotide sequence ID" value="NZ_JABDTL010000002.1"/>
</dbReference>
<evidence type="ECO:0000256" key="3">
    <source>
        <dbReference type="ARBA" id="ARBA00022490"/>
    </source>
</evidence>
<feature type="binding site" evidence="8">
    <location>
        <position position="343"/>
    </location>
    <ligand>
        <name>3-phosphoshikimate</name>
        <dbReference type="ChEBI" id="CHEBI:145989"/>
    </ligand>
</feature>
<comment type="subunit">
    <text evidence="8">Monomer.</text>
</comment>
<dbReference type="UniPathway" id="UPA00053">
    <property type="reaction ID" value="UER00089"/>
</dbReference>
<dbReference type="GO" id="GO:0009423">
    <property type="term" value="P:chorismate biosynthetic process"/>
    <property type="evidence" value="ECO:0007669"/>
    <property type="project" value="UniProtKB-UniRule"/>
</dbReference>
<keyword evidence="5 8" id="KW-0808">Transferase</keyword>
<feature type="binding site" evidence="8">
    <location>
        <position position="16"/>
    </location>
    <ligand>
        <name>3-phosphoshikimate</name>
        <dbReference type="ChEBI" id="CHEBI:145989"/>
    </ligand>
</feature>
<comment type="caution">
    <text evidence="10">The sequence shown here is derived from an EMBL/GenBank/DDBJ whole genome shotgun (WGS) entry which is preliminary data.</text>
</comment>
<feature type="binding site" evidence="8">
    <location>
        <position position="165"/>
    </location>
    <ligand>
        <name>3-phosphoshikimate</name>
        <dbReference type="ChEBI" id="CHEBI:145989"/>
    </ligand>
</feature>
<dbReference type="Gene3D" id="3.65.10.10">
    <property type="entry name" value="Enolpyruvate transferase domain"/>
    <property type="match status" value="2"/>
</dbReference>
<dbReference type="PANTHER" id="PTHR21090">
    <property type="entry name" value="AROM/DEHYDROQUINATE SYNTHASE"/>
    <property type="match status" value="1"/>
</dbReference>
<feature type="active site" description="Proton acceptor" evidence="8">
    <location>
        <position position="316"/>
    </location>
</feature>
<evidence type="ECO:0000256" key="2">
    <source>
        <dbReference type="ARBA" id="ARBA00009948"/>
    </source>
</evidence>
<feature type="binding site" evidence="8">
    <location>
        <position position="389"/>
    </location>
    <ligand>
        <name>phosphoenolpyruvate</name>
        <dbReference type="ChEBI" id="CHEBI:58702"/>
    </ligand>
</feature>
<reference evidence="10 11" key="1">
    <citation type="submission" date="2020-08" db="EMBL/GenBank/DDBJ databases">
        <title>Genomic Encyclopedia of Type Strains, Phase IV (KMG-IV): sequencing the most valuable type-strain genomes for metagenomic binning, comparative biology and taxonomic classification.</title>
        <authorList>
            <person name="Goeker M."/>
        </authorList>
    </citation>
    <scope>NUCLEOTIDE SEQUENCE [LARGE SCALE GENOMIC DNA]</scope>
    <source>
        <strain evidence="10 11">DSM 29007</strain>
    </source>
</reference>
<dbReference type="InterPro" id="IPR001986">
    <property type="entry name" value="Enolpyruvate_Tfrase_dom"/>
</dbReference>
<keyword evidence="11" id="KW-1185">Reference proteome</keyword>
<gene>
    <name evidence="8" type="primary">aroA</name>
    <name evidence="10" type="ORF">HNQ61_005780</name>
</gene>
<dbReference type="Pfam" id="PF00275">
    <property type="entry name" value="EPSP_synthase"/>
    <property type="match status" value="1"/>
</dbReference>
<dbReference type="GO" id="GO:0003866">
    <property type="term" value="F:3-phosphoshikimate 1-carboxyvinyltransferase activity"/>
    <property type="evidence" value="ECO:0007669"/>
    <property type="project" value="UniProtKB-UniRule"/>
</dbReference>
<name>A0A841H8T8_9BACT</name>
<dbReference type="InterPro" id="IPR006264">
    <property type="entry name" value="EPSP_synthase"/>
</dbReference>
<dbReference type="CDD" id="cd01556">
    <property type="entry name" value="EPSP_synthase"/>
    <property type="match status" value="1"/>
</dbReference>
<dbReference type="InterPro" id="IPR013792">
    <property type="entry name" value="RNA3'P_cycl/enolpyr_Trfase_a/b"/>
</dbReference>
<dbReference type="PIRSF" id="PIRSF000505">
    <property type="entry name" value="EPSPS"/>
    <property type="match status" value="1"/>
</dbReference>
<feature type="binding site" evidence="8">
    <location>
        <position position="347"/>
    </location>
    <ligand>
        <name>phosphoenolpyruvate</name>
        <dbReference type="ChEBI" id="CHEBI:58702"/>
    </ligand>
</feature>
<keyword evidence="3 8" id="KW-0963">Cytoplasm</keyword>
<dbReference type="SUPFAM" id="SSF55205">
    <property type="entry name" value="EPT/RTPC-like"/>
    <property type="match status" value="1"/>
</dbReference>
<evidence type="ECO:0000256" key="7">
    <source>
        <dbReference type="ARBA" id="ARBA00044633"/>
    </source>
</evidence>
<evidence type="ECO:0000256" key="4">
    <source>
        <dbReference type="ARBA" id="ARBA00022605"/>
    </source>
</evidence>
<feature type="binding site" evidence="8">
    <location>
        <position position="90"/>
    </location>
    <ligand>
        <name>phosphoenolpyruvate</name>
        <dbReference type="ChEBI" id="CHEBI:58702"/>
    </ligand>
</feature>
<feature type="binding site" evidence="8">
    <location>
        <position position="165"/>
    </location>
    <ligand>
        <name>phosphoenolpyruvate</name>
        <dbReference type="ChEBI" id="CHEBI:58702"/>
    </ligand>
</feature>
<evidence type="ECO:0000256" key="1">
    <source>
        <dbReference type="ARBA" id="ARBA00004811"/>
    </source>
</evidence>
<evidence type="ECO:0000313" key="10">
    <source>
        <dbReference type="EMBL" id="MBB6074099.1"/>
    </source>
</evidence>
<dbReference type="GO" id="GO:0008652">
    <property type="term" value="P:amino acid biosynthetic process"/>
    <property type="evidence" value="ECO:0007669"/>
    <property type="project" value="UniProtKB-KW"/>
</dbReference>
<dbReference type="PROSITE" id="PS00885">
    <property type="entry name" value="EPSP_SYNTHASE_2"/>
    <property type="match status" value="1"/>
</dbReference>
<feature type="binding site" evidence="8">
    <location>
        <position position="316"/>
    </location>
    <ligand>
        <name>3-phosphoshikimate</name>
        <dbReference type="ChEBI" id="CHEBI:145989"/>
    </ligand>
</feature>
<keyword evidence="4 8" id="KW-0028">Amino-acid biosynthesis</keyword>
<sequence length="430" mass="45147">MKLHVSGDVTVPGDKSITHRALMFAAAAEGESRLRGLLPGADCQSTASVLRALGCGVPVLPADGSEIRVAGRGIAAWTAPVEALDCGNSGTTSRLMMGLLASRPFSATLTGDGSLRGRPMRRITDPLAAMGARFREHGAPDRLPIEVIGGPLNGIDYRSPKASAQIKSAVLLGGLGAGVPVSVTEPGLSRDHTERMLTALGERVETSETGDAVNLRLTPSGRALPPLDMAVPGDPSSAAFLVALALLADEGELRIRNVCVNPTRTGFFRLVERMGASIRFENERLAGGEPVADLLVAPAPLRGIDVGGAEVPAAIDEIPMLAVLAARAQGETRITGAGELRVKETDRIAALAQNLRAIGAEAEELEDGIVVRGSDRPLRGGIRAFHDHRIAMAFGVLGMRPENDIQVDDRAVVDVSFPGFWEMLERLGAR</sequence>
<dbReference type="EC" id="2.5.1.19" evidence="8"/>
<dbReference type="InterPro" id="IPR036968">
    <property type="entry name" value="Enolpyruvate_Tfrase_sf"/>
</dbReference>
<dbReference type="GO" id="GO:0005737">
    <property type="term" value="C:cytoplasm"/>
    <property type="evidence" value="ECO:0007669"/>
    <property type="project" value="UniProtKB-SubCell"/>
</dbReference>
<dbReference type="AlphaFoldDB" id="A0A841H8T8"/>
<feature type="binding site" evidence="8">
    <location>
        <position position="20"/>
    </location>
    <ligand>
        <name>3-phosphoshikimate</name>
        <dbReference type="ChEBI" id="CHEBI:145989"/>
    </ligand>
</feature>
<comment type="catalytic activity">
    <reaction evidence="7">
        <text>3-phosphoshikimate + phosphoenolpyruvate = 5-O-(1-carboxyvinyl)-3-phosphoshikimate + phosphate</text>
        <dbReference type="Rhea" id="RHEA:21256"/>
        <dbReference type="ChEBI" id="CHEBI:43474"/>
        <dbReference type="ChEBI" id="CHEBI:57701"/>
        <dbReference type="ChEBI" id="CHEBI:58702"/>
        <dbReference type="ChEBI" id="CHEBI:145989"/>
        <dbReference type="EC" id="2.5.1.19"/>
    </reaction>
    <physiologicalReaction direction="left-to-right" evidence="7">
        <dbReference type="Rhea" id="RHEA:21257"/>
    </physiologicalReaction>
</comment>
<comment type="function">
    <text evidence="8">Catalyzes the transfer of the enolpyruvyl moiety of phosphoenolpyruvate (PEP) to the 5-hydroxyl of shikimate-3-phosphate (S3P) to produce enolpyruvyl shikimate-3-phosphate and inorganic phosphate.</text>
</comment>
<dbReference type="PROSITE" id="PS00104">
    <property type="entry name" value="EPSP_SYNTHASE_1"/>
    <property type="match status" value="1"/>
</dbReference>
<proteinExistence type="inferred from homology"/>
<dbReference type="FunFam" id="3.65.10.10:FF:000005">
    <property type="entry name" value="3-phosphoshikimate 1-carboxyvinyltransferase"/>
    <property type="match status" value="1"/>
</dbReference>
<evidence type="ECO:0000256" key="5">
    <source>
        <dbReference type="ARBA" id="ARBA00022679"/>
    </source>
</evidence>
<comment type="similarity">
    <text evidence="2 8">Belongs to the EPSP synthase family.</text>
</comment>
<feature type="binding site" evidence="8">
    <location>
        <position position="15"/>
    </location>
    <ligand>
        <name>phosphoenolpyruvate</name>
        <dbReference type="ChEBI" id="CHEBI:58702"/>
    </ligand>
</feature>
<dbReference type="Proteomes" id="UP000582837">
    <property type="component" value="Unassembled WGS sequence"/>
</dbReference>
<evidence type="ECO:0000256" key="6">
    <source>
        <dbReference type="ARBA" id="ARBA00023141"/>
    </source>
</evidence>
<dbReference type="NCBIfam" id="TIGR01356">
    <property type="entry name" value="aroA"/>
    <property type="match status" value="1"/>
</dbReference>
<organism evidence="10 11">
    <name type="scientific">Longimicrobium terrae</name>
    <dbReference type="NCBI Taxonomy" id="1639882"/>
    <lineage>
        <taxon>Bacteria</taxon>
        <taxon>Pseudomonadati</taxon>
        <taxon>Gemmatimonadota</taxon>
        <taxon>Longimicrobiia</taxon>
        <taxon>Longimicrobiales</taxon>
        <taxon>Longimicrobiaceae</taxon>
        <taxon>Longimicrobium</taxon>
    </lineage>
</organism>
<dbReference type="EMBL" id="JACHIA010000043">
    <property type="protein sequence ID" value="MBB6074099.1"/>
    <property type="molecule type" value="Genomic_DNA"/>
</dbReference>
<dbReference type="InterPro" id="IPR023193">
    <property type="entry name" value="EPSP_synthase_CS"/>
</dbReference>
<evidence type="ECO:0000313" key="11">
    <source>
        <dbReference type="Proteomes" id="UP000582837"/>
    </source>
</evidence>
<feature type="binding site" evidence="8">
    <location>
        <position position="118"/>
    </location>
    <ligand>
        <name>phosphoenolpyruvate</name>
        <dbReference type="ChEBI" id="CHEBI:58702"/>
    </ligand>
</feature>
<feature type="binding site" evidence="8">
    <location>
        <position position="163"/>
    </location>
    <ligand>
        <name>3-phosphoshikimate</name>
        <dbReference type="ChEBI" id="CHEBI:145989"/>
    </ligand>
</feature>
<feature type="domain" description="Enolpyruvate transferase" evidence="9">
    <location>
        <begin position="5"/>
        <end position="424"/>
    </location>
</feature>
<comment type="pathway">
    <text evidence="1 8">Metabolic intermediate biosynthesis; chorismate biosynthesis; chorismate from D-erythrose 4-phosphate and phosphoenolpyruvate: step 6/7.</text>
</comment>
<keyword evidence="6 8" id="KW-0057">Aromatic amino acid biosynthesis</keyword>
<accession>A0A841H8T8</accession>
<dbReference type="HAMAP" id="MF_00210">
    <property type="entry name" value="EPSP_synth"/>
    <property type="match status" value="1"/>
</dbReference>
<protein>
    <recommendedName>
        <fullName evidence="8">3-phosphoshikimate 1-carboxyvinyltransferase</fullName>
        <ecNumber evidence="8">2.5.1.19</ecNumber>
    </recommendedName>
    <alternativeName>
        <fullName evidence="8">5-enolpyruvylshikimate-3-phosphate synthase</fullName>
        <shortName evidence="8">EPSP synthase</shortName>
        <shortName evidence="8">EPSPS</shortName>
    </alternativeName>
</protein>
<dbReference type="GO" id="GO:0009073">
    <property type="term" value="P:aromatic amino acid family biosynthetic process"/>
    <property type="evidence" value="ECO:0007669"/>
    <property type="project" value="UniProtKB-KW"/>
</dbReference>
<comment type="subcellular location">
    <subcellularLocation>
        <location evidence="8">Cytoplasm</location>
    </subcellularLocation>
</comment>
<feature type="binding site" evidence="8">
    <location>
        <position position="15"/>
    </location>
    <ligand>
        <name>3-phosphoshikimate</name>
        <dbReference type="ChEBI" id="CHEBI:145989"/>
    </ligand>
</feature>
<evidence type="ECO:0000259" key="9">
    <source>
        <dbReference type="Pfam" id="PF00275"/>
    </source>
</evidence>
<comment type="caution">
    <text evidence="8">Lacks conserved residue(s) required for the propagation of feature annotation.</text>
</comment>
<evidence type="ECO:0000256" key="8">
    <source>
        <dbReference type="HAMAP-Rule" id="MF_00210"/>
    </source>
</evidence>